<protein>
    <submittedName>
        <fullName evidence="1">Uncharacterized protein</fullName>
    </submittedName>
</protein>
<keyword evidence="2" id="KW-1185">Reference proteome</keyword>
<accession>A0AAV7T893</accession>
<dbReference type="AlphaFoldDB" id="A0AAV7T893"/>
<evidence type="ECO:0000313" key="1">
    <source>
        <dbReference type="EMBL" id="KAJ1172648.1"/>
    </source>
</evidence>
<dbReference type="EMBL" id="JANPWB010000007">
    <property type="protein sequence ID" value="KAJ1172648.1"/>
    <property type="molecule type" value="Genomic_DNA"/>
</dbReference>
<gene>
    <name evidence="1" type="ORF">NDU88_004492</name>
</gene>
<organism evidence="1 2">
    <name type="scientific">Pleurodeles waltl</name>
    <name type="common">Iberian ribbed newt</name>
    <dbReference type="NCBI Taxonomy" id="8319"/>
    <lineage>
        <taxon>Eukaryota</taxon>
        <taxon>Metazoa</taxon>
        <taxon>Chordata</taxon>
        <taxon>Craniata</taxon>
        <taxon>Vertebrata</taxon>
        <taxon>Euteleostomi</taxon>
        <taxon>Amphibia</taxon>
        <taxon>Batrachia</taxon>
        <taxon>Caudata</taxon>
        <taxon>Salamandroidea</taxon>
        <taxon>Salamandridae</taxon>
        <taxon>Pleurodelinae</taxon>
        <taxon>Pleurodeles</taxon>
    </lineage>
</organism>
<sequence>MEQTTPPEELPTTPADAELDQILAAIVKTRLDLRNRGNVMAVDVGLLLYDQRKLTAHITQAESTVDELWPTVSDLEGQLLFLKA</sequence>
<dbReference type="Proteomes" id="UP001066276">
    <property type="component" value="Chromosome 4_1"/>
</dbReference>
<proteinExistence type="predicted"/>
<comment type="caution">
    <text evidence="1">The sequence shown here is derived from an EMBL/GenBank/DDBJ whole genome shotgun (WGS) entry which is preliminary data.</text>
</comment>
<reference evidence="1" key="1">
    <citation type="journal article" date="2022" name="bioRxiv">
        <title>Sequencing and chromosome-scale assembly of the giantPleurodeles waltlgenome.</title>
        <authorList>
            <person name="Brown T."/>
            <person name="Elewa A."/>
            <person name="Iarovenko S."/>
            <person name="Subramanian E."/>
            <person name="Araus A.J."/>
            <person name="Petzold A."/>
            <person name="Susuki M."/>
            <person name="Suzuki K.-i.T."/>
            <person name="Hayashi T."/>
            <person name="Toyoda A."/>
            <person name="Oliveira C."/>
            <person name="Osipova E."/>
            <person name="Leigh N.D."/>
            <person name="Simon A."/>
            <person name="Yun M.H."/>
        </authorList>
    </citation>
    <scope>NUCLEOTIDE SEQUENCE</scope>
    <source>
        <strain evidence="1">20211129_DDA</strain>
        <tissue evidence="1">Liver</tissue>
    </source>
</reference>
<evidence type="ECO:0000313" key="2">
    <source>
        <dbReference type="Proteomes" id="UP001066276"/>
    </source>
</evidence>
<name>A0AAV7T893_PLEWA</name>